<dbReference type="EMBL" id="JACGCI010000001">
    <property type="protein sequence ID" value="KAF6766009.1"/>
    <property type="molecule type" value="Genomic_DNA"/>
</dbReference>
<sequence>MPSPTATDPDPVVVPKPGAPEFLKSPVPSFADSFSTAYTSPDREDDAEDYHRLLAPPLNHQLRKSISVDSFHNASLNGTRAHRSNTSAQLESPRSPTFQQANSQSDDREQIWAGRGRGASVSSVQEGYESPSLLDSDVERFDPINVPTDRYRLVSLKGQETQRPTPRGGELLLPARSPAGLSATSSMSSIISGSGNSSPKEAHPALRSVTSLQASSLRTSQVSIKNIGRARSGSLGVHVVSTPARRMTINTHFDTSKSTPLVTLAVIGTSATGKSSVIRKGLANYHLSESTVTHAPDNPSIRYSRRTGRIPSDSLPEGSLTIIEVDVPPEITDLPPLPPDLPPLDGVMVCYDASNSKTFLPVETMLKGYRAIKLPIIVLACKVDLEKRIAPDRALELLQEYDVGLVEVTTAQDGGKGKMRQSFDWLVKAVFRARQSQAHNDNRNPASPEYLRNPSQPWDSARTSTPTAASSAVSGVHSVPFDSAHSNNASPSVSPSIPPITPTSPTRARSTGDLLAERDKARSRTEAETSPPAAFAQRPRGDSGATKETTPSPTFGVVPVVAPKPAERLKKDPPAAQWATLDELLDKLLFLAVSGDDPAFISHFLLTYRRFATPRSVLLAMQKRMRQLDSPCGDPMFACFAQMRICYLLETWIRDYPDDFAVKGTAGALNALIKSIISKTHLLHYGSEFLPFLEMLPSRADHDASWAMKADVSAEESDDSYSFLEEEEDEDETPSPQTQNESPRAPPSPEQPMAVRERKSSIPLGKAIISNPGLNELSPKQHLKDLVKLANDVVNCDAEDVAQEITRQWVKRFLAIQPRDWLHYVFISSKKSETDRITEFNVISNHLGDWVVSLILCHDRPRNRARQIEKFVDIAHRLRVLNNYSALRAVVAGINASTFPGDETMELFKAKSPEQAKNLQSFDVLLQSIRAHRAYRLALRNSKGACIPAMEVHMSDLIRANEGNDDINEADPSKIHWGKFNMMGRFVDTTSQCQVQCQNSSDYEFPERSAIAELLVRRPVMSIEMQKSRIASPDGDYDDVRPSNPSQPKDIAVLRKVFFW</sequence>
<name>A0A8H6MGP3_9AGAR</name>
<accession>A0A8H6MGP3</accession>
<dbReference type="AlphaFoldDB" id="A0A8H6MGP3"/>
<dbReference type="GO" id="GO:0005886">
    <property type="term" value="C:plasma membrane"/>
    <property type="evidence" value="ECO:0007669"/>
    <property type="project" value="TreeGrafter"/>
</dbReference>
<feature type="region of interest" description="Disordered" evidence="3">
    <location>
        <begin position="1"/>
        <end position="52"/>
    </location>
</feature>
<dbReference type="OrthoDB" id="28357at2759"/>
<evidence type="ECO:0000256" key="3">
    <source>
        <dbReference type="SAM" id="MobiDB-lite"/>
    </source>
</evidence>
<dbReference type="InterPro" id="IPR008937">
    <property type="entry name" value="Ras-like_GEF"/>
</dbReference>
<keyword evidence="1 2" id="KW-0344">Guanine-nucleotide releasing factor</keyword>
<proteinExistence type="predicted"/>
<evidence type="ECO:0000256" key="1">
    <source>
        <dbReference type="ARBA" id="ARBA00022658"/>
    </source>
</evidence>
<dbReference type="SMART" id="SM00147">
    <property type="entry name" value="RasGEF"/>
    <property type="match status" value="1"/>
</dbReference>
<dbReference type="CDD" id="cd00882">
    <property type="entry name" value="Ras_like_GTPase"/>
    <property type="match status" value="1"/>
</dbReference>
<feature type="compositionally biased region" description="Low complexity" evidence="3">
    <location>
        <begin position="1"/>
        <end position="11"/>
    </location>
</feature>
<dbReference type="Gene3D" id="1.10.840.10">
    <property type="entry name" value="Ras guanine-nucleotide exchange factors catalytic domain"/>
    <property type="match status" value="1"/>
</dbReference>
<evidence type="ECO:0000256" key="2">
    <source>
        <dbReference type="PROSITE-ProRule" id="PRU00168"/>
    </source>
</evidence>
<dbReference type="GO" id="GO:0005085">
    <property type="term" value="F:guanyl-nucleotide exchange factor activity"/>
    <property type="evidence" value="ECO:0007669"/>
    <property type="project" value="UniProtKB-KW"/>
</dbReference>
<evidence type="ECO:0000259" key="5">
    <source>
        <dbReference type="PROSITE" id="PS50212"/>
    </source>
</evidence>
<feature type="region of interest" description="Disordered" evidence="3">
    <location>
        <begin position="76"/>
        <end position="108"/>
    </location>
</feature>
<dbReference type="SUPFAM" id="SSF48366">
    <property type="entry name" value="Ras GEF"/>
    <property type="match status" value="1"/>
</dbReference>
<evidence type="ECO:0000313" key="7">
    <source>
        <dbReference type="Proteomes" id="UP000521943"/>
    </source>
</evidence>
<protein>
    <submittedName>
        <fullName evidence="6">Ras guanine nucleotide exchange factor domain-containing protein</fullName>
    </submittedName>
</protein>
<feature type="domain" description="N-terminal Ras-GEF" evidence="5">
    <location>
        <begin position="572"/>
        <end position="697"/>
    </location>
</feature>
<feature type="compositionally biased region" description="Low complexity" evidence="3">
    <location>
        <begin position="460"/>
        <end position="479"/>
    </location>
</feature>
<dbReference type="InterPro" id="IPR023578">
    <property type="entry name" value="Ras_GEF_dom_sf"/>
</dbReference>
<dbReference type="SUPFAM" id="SSF52540">
    <property type="entry name" value="P-loop containing nucleoside triphosphate hydrolases"/>
    <property type="match status" value="1"/>
</dbReference>
<dbReference type="Pfam" id="PF00618">
    <property type="entry name" value="RasGEF_N"/>
    <property type="match status" value="1"/>
</dbReference>
<feature type="compositionally biased region" description="Basic and acidic residues" evidence="3">
    <location>
        <begin position="515"/>
        <end position="527"/>
    </location>
</feature>
<feature type="compositionally biased region" description="Polar residues" evidence="3">
    <location>
        <begin position="436"/>
        <end position="445"/>
    </location>
</feature>
<dbReference type="GO" id="GO:0007265">
    <property type="term" value="P:Ras protein signal transduction"/>
    <property type="evidence" value="ECO:0007669"/>
    <property type="project" value="TreeGrafter"/>
</dbReference>
<organism evidence="6 7">
    <name type="scientific">Ephemerocybe angulata</name>
    <dbReference type="NCBI Taxonomy" id="980116"/>
    <lineage>
        <taxon>Eukaryota</taxon>
        <taxon>Fungi</taxon>
        <taxon>Dikarya</taxon>
        <taxon>Basidiomycota</taxon>
        <taxon>Agaricomycotina</taxon>
        <taxon>Agaricomycetes</taxon>
        <taxon>Agaricomycetidae</taxon>
        <taxon>Agaricales</taxon>
        <taxon>Agaricineae</taxon>
        <taxon>Psathyrellaceae</taxon>
        <taxon>Ephemerocybe</taxon>
    </lineage>
</organism>
<dbReference type="InterPro" id="IPR027417">
    <property type="entry name" value="P-loop_NTPase"/>
</dbReference>
<feature type="region of interest" description="Disordered" evidence="3">
    <location>
        <begin position="711"/>
        <end position="757"/>
    </location>
</feature>
<evidence type="ECO:0000259" key="4">
    <source>
        <dbReference type="PROSITE" id="PS50009"/>
    </source>
</evidence>
<feature type="compositionally biased region" description="Low complexity" evidence="3">
    <location>
        <begin position="179"/>
        <end position="199"/>
    </location>
</feature>
<feature type="compositionally biased region" description="Low complexity" evidence="3">
    <location>
        <begin position="486"/>
        <end position="495"/>
    </location>
</feature>
<feature type="compositionally biased region" description="Polar residues" evidence="3">
    <location>
        <begin position="76"/>
        <end position="104"/>
    </location>
</feature>
<dbReference type="InterPro" id="IPR001895">
    <property type="entry name" value="RASGEF_cat_dom"/>
</dbReference>
<dbReference type="PROSITE" id="PS50212">
    <property type="entry name" value="RASGEF_NTER"/>
    <property type="match status" value="1"/>
</dbReference>
<feature type="compositionally biased region" description="Acidic residues" evidence="3">
    <location>
        <begin position="713"/>
        <end position="733"/>
    </location>
</feature>
<dbReference type="Proteomes" id="UP000521943">
    <property type="component" value="Unassembled WGS sequence"/>
</dbReference>
<comment type="caution">
    <text evidence="6">The sequence shown here is derived from an EMBL/GenBank/DDBJ whole genome shotgun (WGS) entry which is preliminary data.</text>
</comment>
<reference evidence="6 7" key="1">
    <citation type="submission" date="2020-07" db="EMBL/GenBank/DDBJ databases">
        <title>Comparative genomics of pyrophilous fungi reveals a link between fire events and developmental genes.</title>
        <authorList>
            <consortium name="DOE Joint Genome Institute"/>
            <person name="Steindorff A.S."/>
            <person name="Carver A."/>
            <person name="Calhoun S."/>
            <person name="Stillman K."/>
            <person name="Liu H."/>
            <person name="Lipzen A."/>
            <person name="Pangilinan J."/>
            <person name="Labutti K."/>
            <person name="Bruns T.D."/>
            <person name="Grigoriev I.V."/>
        </authorList>
    </citation>
    <scope>NUCLEOTIDE SEQUENCE [LARGE SCALE GENOMIC DNA]</scope>
    <source>
        <strain evidence="6 7">CBS 144469</strain>
    </source>
</reference>
<dbReference type="PANTHER" id="PTHR23113">
    <property type="entry name" value="GUANINE NUCLEOTIDE EXCHANGE FACTOR"/>
    <property type="match status" value="1"/>
</dbReference>
<dbReference type="Pfam" id="PF00617">
    <property type="entry name" value="RasGEF"/>
    <property type="match status" value="1"/>
</dbReference>
<dbReference type="Gene3D" id="3.40.50.300">
    <property type="entry name" value="P-loop containing nucleotide triphosphate hydrolases"/>
    <property type="match status" value="1"/>
</dbReference>
<dbReference type="CDD" id="cd06224">
    <property type="entry name" value="REM"/>
    <property type="match status" value="1"/>
</dbReference>
<dbReference type="PROSITE" id="PS50009">
    <property type="entry name" value="RASGEF_CAT"/>
    <property type="match status" value="1"/>
</dbReference>
<dbReference type="InterPro" id="IPR036964">
    <property type="entry name" value="RASGEF_cat_dom_sf"/>
</dbReference>
<dbReference type="InterPro" id="IPR000651">
    <property type="entry name" value="Ras-like_Gua-exchang_fac_N"/>
</dbReference>
<feature type="region of interest" description="Disordered" evidence="3">
    <location>
        <begin position="436"/>
        <end position="559"/>
    </location>
</feature>
<gene>
    <name evidence="6" type="ORF">DFP72DRAFT_985198</name>
</gene>
<feature type="region of interest" description="Disordered" evidence="3">
    <location>
        <begin position="179"/>
        <end position="204"/>
    </location>
</feature>
<dbReference type="PANTHER" id="PTHR23113:SF348">
    <property type="entry name" value="GUANYL-NUCLEOTIDE EXCHANGE FACTOR RASGEF, PUTATIVE (AFU_ORTHOLOGUE AFUA_1G04700)-RELATED"/>
    <property type="match status" value="1"/>
</dbReference>
<evidence type="ECO:0000313" key="6">
    <source>
        <dbReference type="EMBL" id="KAF6766009.1"/>
    </source>
</evidence>
<keyword evidence="7" id="KW-1185">Reference proteome</keyword>
<dbReference type="Gene3D" id="1.20.870.10">
    <property type="entry name" value="Son of sevenless (SoS) protein Chain: S domain 1"/>
    <property type="match status" value="1"/>
</dbReference>
<feature type="domain" description="Ras-GEF" evidence="4">
    <location>
        <begin position="797"/>
        <end position="1034"/>
    </location>
</feature>